<keyword evidence="4" id="KW-1185">Reference proteome</keyword>
<dbReference type="InterPro" id="IPR036439">
    <property type="entry name" value="Dockerin_dom_sf"/>
</dbReference>
<dbReference type="Pfam" id="PF13306">
    <property type="entry name" value="LRR_5"/>
    <property type="match status" value="1"/>
</dbReference>
<evidence type="ECO:0000313" key="4">
    <source>
        <dbReference type="Proteomes" id="UP000019365"/>
    </source>
</evidence>
<reference evidence="3 4" key="1">
    <citation type="journal article" date="2014" name="PLoS ONE">
        <title>Rumen cellulosomics: divergent fiber-degrading strategies revealed by comparative genome-wide analysis of six ruminococcal strains.</title>
        <authorList>
            <person name="Dassa B."/>
            <person name="Borovok I."/>
            <person name="Ruimy-Israeli V."/>
            <person name="Lamed R."/>
            <person name="Flint H.J."/>
            <person name="Duncan S.H."/>
            <person name="Henrissat B."/>
            <person name="Coutinho P."/>
            <person name="Morrison M."/>
            <person name="Mosoni P."/>
            <person name="Yeoman C.J."/>
            <person name="White B.A."/>
            <person name="Bayer E.A."/>
        </authorList>
    </citation>
    <scope>NUCLEOTIDE SEQUENCE [LARGE SCALE GENOMIC DNA]</scope>
    <source>
        <strain evidence="3 4">007c</strain>
    </source>
</reference>
<gene>
    <name evidence="3" type="ORF">RF007C_08215</name>
</gene>
<dbReference type="GO" id="GO:0000272">
    <property type="term" value="P:polysaccharide catabolic process"/>
    <property type="evidence" value="ECO:0007669"/>
    <property type="project" value="InterPro"/>
</dbReference>
<dbReference type="PATRIC" id="fig|1341157.4.peg.2887"/>
<dbReference type="InterPro" id="IPR016134">
    <property type="entry name" value="Dockerin_dom"/>
</dbReference>
<keyword evidence="1" id="KW-0732">Signal</keyword>
<name>W7UBP1_RUMFL</name>
<dbReference type="EMBL" id="ATAX01000035">
    <property type="protein sequence ID" value="EWM52511.1"/>
    <property type="molecule type" value="Genomic_DNA"/>
</dbReference>
<feature type="domain" description="Dockerin" evidence="2">
    <location>
        <begin position="364"/>
        <end position="438"/>
    </location>
</feature>
<dbReference type="RefSeq" id="WP_037301009.1">
    <property type="nucleotide sequence ID" value="NZ_ATAX01000035.1"/>
</dbReference>
<dbReference type="SUPFAM" id="SSF63446">
    <property type="entry name" value="Type I dockerin domain"/>
    <property type="match status" value="1"/>
</dbReference>
<dbReference type="GO" id="GO:0004553">
    <property type="term" value="F:hydrolase activity, hydrolyzing O-glycosyl compounds"/>
    <property type="evidence" value="ECO:0007669"/>
    <property type="project" value="InterPro"/>
</dbReference>
<organism evidence="3 4">
    <name type="scientific">Ruminococcus flavefaciens 007c</name>
    <dbReference type="NCBI Taxonomy" id="1341157"/>
    <lineage>
        <taxon>Bacteria</taxon>
        <taxon>Bacillati</taxon>
        <taxon>Bacillota</taxon>
        <taxon>Clostridia</taxon>
        <taxon>Eubacteriales</taxon>
        <taxon>Oscillospiraceae</taxon>
        <taxon>Ruminococcus</taxon>
    </lineage>
</organism>
<evidence type="ECO:0000313" key="3">
    <source>
        <dbReference type="EMBL" id="EWM52511.1"/>
    </source>
</evidence>
<dbReference type="InterPro" id="IPR026906">
    <property type="entry name" value="LRR_5"/>
</dbReference>
<proteinExistence type="predicted"/>
<protein>
    <recommendedName>
        <fullName evidence="2">Dockerin domain-containing protein</fullName>
    </recommendedName>
</protein>
<dbReference type="InterPro" id="IPR002105">
    <property type="entry name" value="Dockerin_1_rpt"/>
</dbReference>
<dbReference type="AlphaFoldDB" id="W7UBP1"/>
<dbReference type="Gene3D" id="3.80.10.10">
    <property type="entry name" value="Ribonuclease Inhibitor"/>
    <property type="match status" value="1"/>
</dbReference>
<dbReference type="Gene3D" id="1.10.1330.10">
    <property type="entry name" value="Dockerin domain"/>
    <property type="match status" value="2"/>
</dbReference>
<dbReference type="PROSITE" id="PS51766">
    <property type="entry name" value="DOCKERIN"/>
    <property type="match status" value="1"/>
</dbReference>
<dbReference type="InterPro" id="IPR032675">
    <property type="entry name" value="LRR_dom_sf"/>
</dbReference>
<dbReference type="Pfam" id="PF00404">
    <property type="entry name" value="Dockerin_1"/>
    <property type="match status" value="1"/>
</dbReference>
<feature type="chain" id="PRO_5038410048" description="Dockerin domain-containing protein" evidence="1">
    <location>
        <begin position="22"/>
        <end position="454"/>
    </location>
</feature>
<comment type="caution">
    <text evidence="3">The sequence shown here is derived from an EMBL/GenBank/DDBJ whole genome shotgun (WGS) entry which is preliminary data.</text>
</comment>
<evidence type="ECO:0000259" key="2">
    <source>
        <dbReference type="PROSITE" id="PS51766"/>
    </source>
</evidence>
<dbReference type="Gene3D" id="2.60.40.680">
    <property type="match status" value="1"/>
</dbReference>
<dbReference type="OrthoDB" id="1816435at2"/>
<dbReference type="Proteomes" id="UP000019365">
    <property type="component" value="Unassembled WGS sequence"/>
</dbReference>
<sequence>MKLKKLFSAAIAAFIIGAAFPAAVPYRTAADQAYHSTVVAGDLTFYKYSDHVELASASAAKGDVSVPARISGLPATVIAGGAFSGAGVTSVTVPDSYKTIEKNAFAKCSKLSEITILGKECNIDESSTTISDSVSSDGSKGSFKGTISGYKGSTAEKYALKNGYSFKVLSDAVTTSSSTTTLTTTTTTTTTTAKPTTTTTTAIKPAEQGKPVFRMSSTQVYHDLSHGSHQHISLSVEGADGLYCDTLIYVYYDKRLTLGEAVPGAAVSKLTTGQYVGDTGDFIVLNTAGSENAGRDGIMWDFDFIVPEDTNVGDVFEINIGASKYGEIQPLFTDFEYDSKGTAMTKYIFTEGLASGKIEVIPNPPYSLGDVNNDKLIDSVDASAVLAEYASLSGNHGTTFIDARQLIAADVNRDNKADSVDASLILAYYAYISGNNPFCDLESYLQKMNEEKRS</sequence>
<evidence type="ECO:0000256" key="1">
    <source>
        <dbReference type="SAM" id="SignalP"/>
    </source>
</evidence>
<accession>W7UBP1</accession>
<feature type="signal peptide" evidence="1">
    <location>
        <begin position="1"/>
        <end position="21"/>
    </location>
</feature>